<feature type="compositionally biased region" description="Gly residues" evidence="1">
    <location>
        <begin position="390"/>
        <end position="405"/>
    </location>
</feature>
<evidence type="ECO:0000313" key="2">
    <source>
        <dbReference type="Proteomes" id="UP000504634"/>
    </source>
</evidence>
<gene>
    <name evidence="3" type="primary">LOC115632871</name>
</gene>
<feature type="compositionally biased region" description="Low complexity" evidence="1">
    <location>
        <begin position="87"/>
        <end position="106"/>
    </location>
</feature>
<evidence type="ECO:0000313" key="3">
    <source>
        <dbReference type="RefSeq" id="XP_030386004.1"/>
    </source>
</evidence>
<feature type="compositionally biased region" description="Pro residues" evidence="1">
    <location>
        <begin position="15"/>
        <end position="27"/>
    </location>
</feature>
<feature type="region of interest" description="Disordered" evidence="1">
    <location>
        <begin position="519"/>
        <end position="544"/>
    </location>
</feature>
<feature type="region of interest" description="Disordered" evidence="1">
    <location>
        <begin position="126"/>
        <end position="149"/>
    </location>
</feature>
<feature type="compositionally biased region" description="Low complexity" evidence="1">
    <location>
        <begin position="328"/>
        <end position="348"/>
    </location>
</feature>
<feature type="region of interest" description="Disordered" evidence="1">
    <location>
        <begin position="291"/>
        <end position="442"/>
    </location>
</feature>
<sequence length="603" mass="64411">MKAVDQLRINFPFGPHGPTPRHSPPPLTAKSTPSASVSTHDVELRTPNTTRDADEEFEPSSLSLADRLAFFSSLCEGGGGGGGSGSSAGRLRSRTSSYTRSPPYSSIERCSSVNSYNSHNSCNGIGGAIPTTPRSSTTTSSASVTPTPMPMECSPILHEVCEQSESTLETATPLQSEAGVCVSPSASMQTLSNGGGYHELKRSATAPIGNHMDIGQPAAPEKAAVDGVGAPTVRRIRLRTVGKLVLPQTFLSDRNNNVNNQSCAARLQTLEDLQVTLGSRKIGKIKSPFIEQQQHHHQQQQQHSTPTELCSKSPKFDYKSTPHSYGVSSASKMHSSASDSSDDTNASDSGKENCAANQQQHQQQQPPESTNGGGGGVLEMRRKLTRLVNGVGGGSGGGGGGGGSGQQQTKSVPIQRRHTTEISNSSLTSAANTNNNNRRPNSFVDQRFAKYFGLKETFETTTTCVPLAKTQSAPPQPQSLPSEARNAHVRLPANGETNNLVQKRRELLKRTRTMTLEISGLSAGPCPSSPTSMPSAKRAHSPAAKTTMRKTLISCFEDIVITQEDLHKVGHEFRQLDVTPKELYTAGQDFKRLFGEILQETVA</sequence>
<keyword evidence="2" id="KW-1185">Reference proteome</keyword>
<organism evidence="2 3">
    <name type="scientific">Drosophila lebanonensis</name>
    <name type="common">Fruit fly</name>
    <name type="synonym">Scaptodrosophila lebanonensis</name>
    <dbReference type="NCBI Taxonomy" id="7225"/>
    <lineage>
        <taxon>Eukaryota</taxon>
        <taxon>Metazoa</taxon>
        <taxon>Ecdysozoa</taxon>
        <taxon>Arthropoda</taxon>
        <taxon>Hexapoda</taxon>
        <taxon>Insecta</taxon>
        <taxon>Pterygota</taxon>
        <taxon>Neoptera</taxon>
        <taxon>Endopterygota</taxon>
        <taxon>Diptera</taxon>
        <taxon>Brachycera</taxon>
        <taxon>Muscomorpha</taxon>
        <taxon>Ephydroidea</taxon>
        <taxon>Drosophilidae</taxon>
        <taxon>Scaptodrosophila</taxon>
    </lineage>
</organism>
<evidence type="ECO:0000256" key="1">
    <source>
        <dbReference type="SAM" id="MobiDB-lite"/>
    </source>
</evidence>
<feature type="region of interest" description="Disordered" evidence="1">
    <location>
        <begin position="1"/>
        <end position="60"/>
    </location>
</feature>
<dbReference type="Proteomes" id="UP000504634">
    <property type="component" value="Unplaced"/>
</dbReference>
<feature type="region of interest" description="Disordered" evidence="1">
    <location>
        <begin position="79"/>
        <end position="109"/>
    </location>
</feature>
<reference evidence="3" key="1">
    <citation type="submission" date="2025-08" db="UniProtKB">
        <authorList>
            <consortium name="RefSeq"/>
        </authorList>
    </citation>
    <scope>IDENTIFICATION</scope>
    <source>
        <strain evidence="3">11010-0011.00</strain>
        <tissue evidence="3">Whole body</tissue>
    </source>
</reference>
<dbReference type="GeneID" id="115632871"/>
<dbReference type="AlphaFoldDB" id="A0A6J2UC80"/>
<feature type="compositionally biased region" description="Low complexity" evidence="1">
    <location>
        <begin position="130"/>
        <end position="146"/>
    </location>
</feature>
<feature type="compositionally biased region" description="Low complexity" evidence="1">
    <location>
        <begin position="423"/>
        <end position="442"/>
    </location>
</feature>
<protein>
    <submittedName>
        <fullName evidence="3">Uncharacterized protein LOC115632871 isoform X7</fullName>
    </submittedName>
</protein>
<dbReference type="RefSeq" id="XP_030386004.1">
    <property type="nucleotide sequence ID" value="XM_030530144.1"/>
</dbReference>
<feature type="compositionally biased region" description="Polar residues" evidence="1">
    <location>
        <begin position="29"/>
        <end position="39"/>
    </location>
</feature>
<proteinExistence type="predicted"/>
<accession>A0A6J2UC80</accession>
<name>A0A6J2UC80_DROLE</name>